<evidence type="ECO:0000313" key="3">
    <source>
        <dbReference type="Proteomes" id="UP000298327"/>
    </source>
</evidence>
<organism evidence="2 3">
    <name type="scientific">Dentipellis fragilis</name>
    <dbReference type="NCBI Taxonomy" id="205917"/>
    <lineage>
        <taxon>Eukaryota</taxon>
        <taxon>Fungi</taxon>
        <taxon>Dikarya</taxon>
        <taxon>Basidiomycota</taxon>
        <taxon>Agaricomycotina</taxon>
        <taxon>Agaricomycetes</taxon>
        <taxon>Russulales</taxon>
        <taxon>Hericiaceae</taxon>
        <taxon>Dentipellis</taxon>
    </lineage>
</organism>
<keyword evidence="1" id="KW-0472">Membrane</keyword>
<protein>
    <submittedName>
        <fullName evidence="2">Uncharacterized protein</fullName>
    </submittedName>
</protein>
<reference evidence="2 3" key="1">
    <citation type="submission" date="2019-02" db="EMBL/GenBank/DDBJ databases">
        <title>Genome sequencing of the rare red list fungi Dentipellis fragilis.</title>
        <authorList>
            <person name="Buettner E."/>
            <person name="Kellner H."/>
        </authorList>
    </citation>
    <scope>NUCLEOTIDE SEQUENCE [LARGE SCALE GENOMIC DNA]</scope>
    <source>
        <strain evidence="2 3">DSM 105465</strain>
    </source>
</reference>
<evidence type="ECO:0000313" key="2">
    <source>
        <dbReference type="EMBL" id="TFY60675.1"/>
    </source>
</evidence>
<evidence type="ECO:0000256" key="1">
    <source>
        <dbReference type="SAM" id="Phobius"/>
    </source>
</evidence>
<dbReference type="Proteomes" id="UP000298327">
    <property type="component" value="Unassembled WGS sequence"/>
</dbReference>
<proteinExistence type="predicted"/>
<dbReference type="AlphaFoldDB" id="A0A4Y9YEA9"/>
<feature type="transmembrane region" description="Helical" evidence="1">
    <location>
        <begin position="182"/>
        <end position="199"/>
    </location>
</feature>
<keyword evidence="3" id="KW-1185">Reference proteome</keyword>
<sequence>MIYPVRCVSEMCARTCEGEGALDAIASSSADGDGRAEIEMDAEVEADLRLDNVNTSTRQHSILGAQSIPARAHYDLEYFESHVVARHWIASDRLGLGNRTSANRPHTSATITVCICICISISISVQLVAHSFMHNAHVPWTRLVAFESGLLADTLWRRHAHRHHDAGAAARLVRYTTKSLKPHGLLALGTLVIAAAIATPGHDRMREMRDEDVPSKTMLHEDADMDMDMDMDTIRVSPPRSTPTST</sequence>
<keyword evidence="1" id="KW-0812">Transmembrane</keyword>
<keyword evidence="1" id="KW-1133">Transmembrane helix</keyword>
<comment type="caution">
    <text evidence="2">The sequence shown here is derived from an EMBL/GenBank/DDBJ whole genome shotgun (WGS) entry which is preliminary data.</text>
</comment>
<dbReference type="EMBL" id="SEOQ01000550">
    <property type="protein sequence ID" value="TFY60675.1"/>
    <property type="molecule type" value="Genomic_DNA"/>
</dbReference>
<name>A0A4Y9YEA9_9AGAM</name>
<accession>A0A4Y9YEA9</accession>
<feature type="transmembrane region" description="Helical" evidence="1">
    <location>
        <begin position="109"/>
        <end position="129"/>
    </location>
</feature>
<gene>
    <name evidence="2" type="ORF">EVG20_g7336</name>
</gene>